<keyword evidence="2" id="KW-1185">Reference proteome</keyword>
<evidence type="ECO:0000313" key="1">
    <source>
        <dbReference type="EMBL" id="WNG47964.1"/>
    </source>
</evidence>
<dbReference type="RefSeq" id="WP_395804887.1">
    <property type="nucleotide sequence ID" value="NZ_CP043494.1"/>
</dbReference>
<gene>
    <name evidence="1" type="ORF">F0U60_30345</name>
</gene>
<protein>
    <submittedName>
        <fullName evidence="1">Uncharacterized protein</fullName>
    </submittedName>
</protein>
<dbReference type="EMBL" id="CP043494">
    <property type="protein sequence ID" value="WNG47964.1"/>
    <property type="molecule type" value="Genomic_DNA"/>
</dbReference>
<reference evidence="1 2" key="1">
    <citation type="submission" date="2019-08" db="EMBL/GenBank/DDBJ databases">
        <title>Archangium and Cystobacter genomes.</title>
        <authorList>
            <person name="Chen I.-C.K."/>
            <person name="Wielgoss S."/>
        </authorList>
    </citation>
    <scope>NUCLEOTIDE SEQUENCE [LARGE SCALE GENOMIC DNA]</scope>
    <source>
        <strain evidence="1 2">Cbm 6</strain>
    </source>
</reference>
<evidence type="ECO:0000313" key="2">
    <source>
        <dbReference type="Proteomes" id="UP001611383"/>
    </source>
</evidence>
<sequence length="225" mass="24650">MAKAPAAPELPLSDVVELFLYGLDAGLFHAASPRPGSLQGWLVADELDQGRQIKHWRLCLRDIHPGAFLVLRNLLRALHAERVVLRTSQDMSGGRPIANLPSQPYPPRARTLPFPVSRSADLSDGECNAVRLTFREPLDAPVEEKVIAGFEAWAYLLMLGGYLSDEAANKGRLGAAPNHPTLIDPHTVEMTFDVFNSDMAALDAAVNLALRLHQTMAPVESLQFE</sequence>
<dbReference type="Proteomes" id="UP001611383">
    <property type="component" value="Chromosome"/>
</dbReference>
<proteinExistence type="predicted"/>
<name>A0ABY9WXT3_9BACT</name>
<accession>A0ABY9WXT3</accession>
<organism evidence="1 2">
    <name type="scientific">Archangium minus</name>
    <dbReference type="NCBI Taxonomy" id="83450"/>
    <lineage>
        <taxon>Bacteria</taxon>
        <taxon>Pseudomonadati</taxon>
        <taxon>Myxococcota</taxon>
        <taxon>Myxococcia</taxon>
        <taxon>Myxococcales</taxon>
        <taxon>Cystobacterineae</taxon>
        <taxon>Archangiaceae</taxon>
        <taxon>Archangium</taxon>
    </lineage>
</organism>